<reference evidence="1 2" key="1">
    <citation type="submission" date="2016-06" db="EMBL/GenBank/DDBJ databases">
        <authorList>
            <person name="Kjaerup R.B."/>
            <person name="Dalgaard T.S."/>
            <person name="Juul-Madsen H.R."/>
        </authorList>
    </citation>
    <scope>NUCLEOTIDE SEQUENCE [LARGE SCALE GENOMIC DNA]</scope>
    <source>
        <strain evidence="1 2">373-A1</strain>
    </source>
</reference>
<name>A0A1B8RMR4_9CLOT</name>
<protein>
    <submittedName>
        <fullName evidence="1">Uncharacterized protein</fullName>
    </submittedName>
</protein>
<accession>A0A1B8RMR4</accession>
<dbReference type="OrthoDB" id="2088149at2"/>
<keyword evidence="2" id="KW-1185">Reference proteome</keyword>
<dbReference type="AlphaFoldDB" id="A0A1B8RMR4"/>
<dbReference type="EMBL" id="MAPZ01000025">
    <property type="protein sequence ID" value="OBY10057.1"/>
    <property type="molecule type" value="Genomic_DNA"/>
</dbReference>
<organism evidence="1 2">
    <name type="scientific">Clostridium paraputrificum</name>
    <dbReference type="NCBI Taxonomy" id="29363"/>
    <lineage>
        <taxon>Bacteria</taxon>
        <taxon>Bacillati</taxon>
        <taxon>Bacillota</taxon>
        <taxon>Clostridia</taxon>
        <taxon>Eubacteriales</taxon>
        <taxon>Clostridiaceae</taxon>
        <taxon>Clostridium</taxon>
    </lineage>
</organism>
<proteinExistence type="predicted"/>
<dbReference type="RefSeq" id="WP_065254712.1">
    <property type="nucleotide sequence ID" value="NZ_JADPFS010000033.1"/>
</dbReference>
<evidence type="ECO:0000313" key="2">
    <source>
        <dbReference type="Proteomes" id="UP000092714"/>
    </source>
</evidence>
<sequence>MEYVDKKVRAKKYYCKNCGKNFYRYYLSCFQYGEKFLLTENSRKQIYLNCFDNEEFIDEIEKIIFMFFPGISKVEESRIFDMILGKCCDEVGGERLVSEADEEVCEVCLSNDVIHINHSDELLEVKLPCVTHKQWDSYNSIEKKNIVSKELKLKKLL</sequence>
<dbReference type="Proteomes" id="UP000092714">
    <property type="component" value="Unassembled WGS sequence"/>
</dbReference>
<evidence type="ECO:0000313" key="1">
    <source>
        <dbReference type="EMBL" id="OBY10057.1"/>
    </source>
</evidence>
<gene>
    <name evidence="1" type="ORF">CP373A1_13225</name>
</gene>
<comment type="caution">
    <text evidence="1">The sequence shown here is derived from an EMBL/GenBank/DDBJ whole genome shotgun (WGS) entry which is preliminary data.</text>
</comment>